<evidence type="ECO:0000313" key="2">
    <source>
        <dbReference type="Proteomes" id="UP000463138"/>
    </source>
</evidence>
<dbReference type="EMBL" id="QOVF01000003">
    <property type="protein sequence ID" value="KAA0694002.1"/>
    <property type="molecule type" value="Genomic_DNA"/>
</dbReference>
<organism evidence="1 2">
    <name type="scientific">Halopseudomonas laoshanensis</name>
    <dbReference type="NCBI Taxonomy" id="2268758"/>
    <lineage>
        <taxon>Bacteria</taxon>
        <taxon>Pseudomonadati</taxon>
        <taxon>Pseudomonadota</taxon>
        <taxon>Gammaproteobacteria</taxon>
        <taxon>Pseudomonadales</taxon>
        <taxon>Pseudomonadaceae</taxon>
        <taxon>Halopseudomonas</taxon>
    </lineage>
</organism>
<proteinExistence type="predicted"/>
<gene>
    <name evidence="1" type="ORF">DT594_11830</name>
</gene>
<evidence type="ECO:0000313" key="1">
    <source>
        <dbReference type="EMBL" id="KAA0694002.1"/>
    </source>
</evidence>
<sequence length="169" mass="17697">MALPREQYQEYQLNHPARQSARRLGWISIGLGVLELCAPVPLARALGLPASTSVLLRLCGLRELATGAGLLLSDKPKPWVKARLAGDALDMAALGVTMHCGERPLTAALAAGGVAGLAVMDMTCAKGLATEQQLTTVYDYSDRSGFPQPAAQMRGVAASDAPKELSPSS</sequence>
<dbReference type="Proteomes" id="UP000463138">
    <property type="component" value="Unassembled WGS sequence"/>
</dbReference>
<dbReference type="RefSeq" id="WP_149332854.1">
    <property type="nucleotide sequence ID" value="NZ_QOVF01000003.1"/>
</dbReference>
<reference evidence="1 2" key="1">
    <citation type="submission" date="2018-07" db="EMBL/GenBank/DDBJ databases">
        <title>Pseudomonas laoshanensis sp. nov., isolated from soil.</title>
        <authorList>
            <person name="Sun J."/>
            <person name="Yu L."/>
            <person name="Wang M."/>
            <person name="Zhang C."/>
        </authorList>
    </citation>
    <scope>NUCLEOTIDE SEQUENCE [LARGE SCALE GENOMIC DNA]</scope>
    <source>
        <strain evidence="1 2">Y22</strain>
    </source>
</reference>
<keyword evidence="2" id="KW-1185">Reference proteome</keyword>
<dbReference type="AlphaFoldDB" id="A0A7V7KX21"/>
<accession>A0A7V7KX21</accession>
<dbReference type="OrthoDB" id="6166765at2"/>
<comment type="caution">
    <text evidence="1">The sequence shown here is derived from an EMBL/GenBank/DDBJ whole genome shotgun (WGS) entry which is preliminary data.</text>
</comment>
<name>A0A7V7KX21_9GAMM</name>
<protein>
    <submittedName>
        <fullName evidence="1">Transcriptional regulator</fullName>
    </submittedName>
</protein>